<keyword evidence="9 13" id="KW-0067">ATP-binding</keyword>
<keyword evidence="15" id="KW-0028">Amino-acid biosynthesis</keyword>
<comment type="pathway">
    <text evidence="3 15">Amino-acid biosynthesis; L-methionine biosynthesis via de novo pathway; L-homoserine from L-aspartate: step 1/3.</text>
</comment>
<dbReference type="InterPro" id="IPR001341">
    <property type="entry name" value="Asp_kinase"/>
</dbReference>
<dbReference type="GO" id="GO:0009090">
    <property type="term" value="P:homoserine biosynthetic process"/>
    <property type="evidence" value="ECO:0007669"/>
    <property type="project" value="TreeGrafter"/>
</dbReference>
<dbReference type="EMBL" id="SCWB01000021">
    <property type="protein sequence ID" value="TDM05274.1"/>
    <property type="molecule type" value="Genomic_DNA"/>
</dbReference>
<dbReference type="Proteomes" id="UP000294802">
    <property type="component" value="Unassembled WGS sequence"/>
</dbReference>
<evidence type="ECO:0000256" key="3">
    <source>
        <dbReference type="ARBA" id="ARBA00004986"/>
    </source>
</evidence>
<dbReference type="UniPathway" id="UPA00050">
    <property type="reaction ID" value="UER00461"/>
</dbReference>
<comment type="catalytic activity">
    <reaction evidence="12 14">
        <text>L-aspartate + ATP = 4-phospho-L-aspartate + ADP</text>
        <dbReference type="Rhea" id="RHEA:23776"/>
        <dbReference type="ChEBI" id="CHEBI:29991"/>
        <dbReference type="ChEBI" id="CHEBI:30616"/>
        <dbReference type="ChEBI" id="CHEBI:57535"/>
        <dbReference type="ChEBI" id="CHEBI:456216"/>
        <dbReference type="EC" id="2.7.2.4"/>
    </reaction>
</comment>
<evidence type="ECO:0000256" key="8">
    <source>
        <dbReference type="ARBA" id="ARBA00022777"/>
    </source>
</evidence>
<dbReference type="InterPro" id="IPR036393">
    <property type="entry name" value="AceGlu_kinase-like_sf"/>
</dbReference>
<evidence type="ECO:0000313" key="18">
    <source>
        <dbReference type="Proteomes" id="UP000294802"/>
    </source>
</evidence>
<keyword evidence="7 13" id="KW-0547">Nucleotide-binding</keyword>
<evidence type="ECO:0000313" key="17">
    <source>
        <dbReference type="EMBL" id="TDM05274.1"/>
    </source>
</evidence>
<dbReference type="PANTHER" id="PTHR21499">
    <property type="entry name" value="ASPARTATE KINASE"/>
    <property type="match status" value="1"/>
</dbReference>
<dbReference type="CDD" id="cd04916">
    <property type="entry name" value="ACT_AKiii-YclM-BS_2"/>
    <property type="match status" value="1"/>
</dbReference>
<evidence type="ECO:0000256" key="15">
    <source>
        <dbReference type="RuleBase" id="RU004249"/>
    </source>
</evidence>
<keyword evidence="6 14" id="KW-0808">Transferase</keyword>
<gene>
    <name evidence="17" type="ORF">ERX29_10210</name>
</gene>
<dbReference type="Gene3D" id="3.40.1160.10">
    <property type="entry name" value="Acetylglutamate kinase-like"/>
    <property type="match status" value="1"/>
</dbReference>
<evidence type="ECO:0000259" key="16">
    <source>
        <dbReference type="PROSITE" id="PS51671"/>
    </source>
</evidence>
<dbReference type="PROSITE" id="PS51671">
    <property type="entry name" value="ACT"/>
    <property type="match status" value="1"/>
</dbReference>
<dbReference type="OrthoDB" id="9799110at2"/>
<feature type="binding site" evidence="13">
    <location>
        <begin position="221"/>
        <end position="222"/>
    </location>
    <ligand>
        <name>ATP</name>
        <dbReference type="ChEBI" id="CHEBI:30616"/>
    </ligand>
</feature>
<dbReference type="GO" id="GO:0019877">
    <property type="term" value="P:diaminopimelate biosynthetic process"/>
    <property type="evidence" value="ECO:0007669"/>
    <property type="project" value="UniProtKB-KW"/>
</dbReference>
<evidence type="ECO:0000256" key="5">
    <source>
        <dbReference type="ARBA" id="ARBA00010122"/>
    </source>
</evidence>
<proteinExistence type="inferred from homology"/>
<evidence type="ECO:0000256" key="7">
    <source>
        <dbReference type="ARBA" id="ARBA00022741"/>
    </source>
</evidence>
<dbReference type="SUPFAM" id="SSF53633">
    <property type="entry name" value="Carbamate kinase-like"/>
    <property type="match status" value="1"/>
</dbReference>
<dbReference type="NCBIfam" id="TIGR00657">
    <property type="entry name" value="asp_kinases"/>
    <property type="match status" value="1"/>
</dbReference>
<evidence type="ECO:0000256" key="4">
    <source>
        <dbReference type="ARBA" id="ARBA00005139"/>
    </source>
</evidence>
<dbReference type="GO" id="GO:0005829">
    <property type="term" value="C:cytosol"/>
    <property type="evidence" value="ECO:0007669"/>
    <property type="project" value="TreeGrafter"/>
</dbReference>
<dbReference type="UniPathway" id="UPA00051">
    <property type="reaction ID" value="UER00462"/>
</dbReference>
<dbReference type="GO" id="GO:0009088">
    <property type="term" value="P:threonine biosynthetic process"/>
    <property type="evidence" value="ECO:0007669"/>
    <property type="project" value="UniProtKB-UniPathway"/>
</dbReference>
<dbReference type="Pfam" id="PF00696">
    <property type="entry name" value="AA_kinase"/>
    <property type="match status" value="1"/>
</dbReference>
<evidence type="ECO:0000256" key="10">
    <source>
        <dbReference type="ARBA" id="ARBA00022915"/>
    </source>
</evidence>
<sequence>MKIAKFGGSSVADASQIKKVLKIFNEDNERLVMVVSAPGKRFDGDIKVTDMLIDLYHLVISNHPSKEIDEQINRILERFQLIEEELQFQHSLLSHFKEKLKFHIAEITEPARLLDALKSSGEDFNAELIAAYNTEQGIETLYMNPDDIGLYVTDEPGNAMVREESFEAIKNRLPRDRKVIIPGFFGVSESNQIVTFSRGGSDLTGAIVARALDADLYENYTDVSGIFSANPMIIPNPAQIEELTYDEMRELSYAGFNVFHDEAIAPLYSKGIPVVIKNTNRPDDSGTFIVPNRKAEGVVGVSCDKGFVSINMKKYLMNREIGFTRKLLSILEALGISYEHIPSGIDNVSIILREHQLIDKEGLLIEQIEKTLNVDQLSIEKNLAILMIVGEGMKTAVGTANKATQAFRDHNINLKMINQGSSEISMMFGIEEKDATNALKAVYNAYF</sequence>
<comment type="function">
    <text evidence="1">Catalyzes the phosphorylation of the beta-carboxyl group of aspartic acid with ATP to yield 4-phospho-L-aspartate, which is involved in the branched biosynthetic pathway leading to the biosynthesis of amino acids threonine, isoleucine and methionine.</text>
</comment>
<dbReference type="SUPFAM" id="SSF55021">
    <property type="entry name" value="ACT-like"/>
    <property type="match status" value="2"/>
</dbReference>
<keyword evidence="11" id="KW-0457">Lysine biosynthesis</keyword>
<comment type="pathway">
    <text evidence="4 15">Amino-acid biosynthesis; L-threonine biosynthesis; L-threonine from L-aspartate: step 1/5.</text>
</comment>
<dbReference type="GO" id="GO:0004072">
    <property type="term" value="F:aspartate kinase activity"/>
    <property type="evidence" value="ECO:0007669"/>
    <property type="project" value="UniProtKB-EC"/>
</dbReference>
<dbReference type="PIRSF" id="PIRSF000726">
    <property type="entry name" value="Asp_kin"/>
    <property type="match status" value="1"/>
</dbReference>
<reference evidence="17 18" key="1">
    <citation type="submission" date="2019-01" db="EMBL/GenBank/DDBJ databases">
        <title>Draft genome sequences of the type strains of six Macrococcus species.</title>
        <authorList>
            <person name="Mazhar S."/>
            <person name="Altermann E."/>
            <person name="Hill C."/>
            <person name="Mcauliffe O."/>
        </authorList>
    </citation>
    <scope>NUCLEOTIDE SEQUENCE [LARGE SCALE GENOMIC DNA]</scope>
    <source>
        <strain evidence="17 18">CCM4815</strain>
    </source>
</reference>
<dbReference type="NCBIfam" id="NF006540">
    <property type="entry name" value="PRK09034.1"/>
    <property type="match status" value="1"/>
</dbReference>
<dbReference type="Pfam" id="PF22468">
    <property type="entry name" value="ACT_9"/>
    <property type="match status" value="1"/>
</dbReference>
<accession>A0A4R6BSA3</accession>
<dbReference type="InterPro" id="IPR001048">
    <property type="entry name" value="Asp/Glu/Uridylate_kinase"/>
</dbReference>
<comment type="pathway">
    <text evidence="2 15">Amino-acid biosynthesis; L-lysine biosynthesis via DAP pathway; (S)-tetrahydrodipicolinate from L-aspartate: step 1/4.</text>
</comment>
<dbReference type="Gene3D" id="3.30.2130.10">
    <property type="entry name" value="VC0802-like"/>
    <property type="match status" value="1"/>
</dbReference>
<keyword evidence="18" id="KW-1185">Reference proteome</keyword>
<evidence type="ECO:0000256" key="11">
    <source>
        <dbReference type="ARBA" id="ARBA00023154"/>
    </source>
</evidence>
<dbReference type="InterPro" id="IPR054352">
    <property type="entry name" value="ACT_Aspartokinase"/>
</dbReference>
<comment type="caution">
    <text evidence="17">The sequence shown here is derived from an EMBL/GenBank/DDBJ whole genome shotgun (WGS) entry which is preliminary data.</text>
</comment>
<dbReference type="EC" id="2.7.2.4" evidence="14"/>
<dbReference type="InterPro" id="IPR018042">
    <property type="entry name" value="Aspartate_kinase_CS"/>
</dbReference>
<evidence type="ECO:0000256" key="6">
    <source>
        <dbReference type="ARBA" id="ARBA00022679"/>
    </source>
</evidence>
<dbReference type="Gene3D" id="1.20.120.1320">
    <property type="entry name" value="Aspartokinase, catalytic domain"/>
    <property type="match status" value="1"/>
</dbReference>
<dbReference type="InterPro" id="IPR042199">
    <property type="entry name" value="AsparK_Bifunc_asparK/hSer_DH"/>
</dbReference>
<protein>
    <recommendedName>
        <fullName evidence="14">Aspartokinase</fullName>
        <ecNumber evidence="14">2.7.2.4</ecNumber>
    </recommendedName>
</protein>
<evidence type="ECO:0000256" key="12">
    <source>
        <dbReference type="ARBA" id="ARBA00047872"/>
    </source>
</evidence>
<dbReference type="FunFam" id="3.30.2130.10:FF:000001">
    <property type="entry name" value="Bifunctional aspartokinase/homoserine dehydrogenase"/>
    <property type="match status" value="1"/>
</dbReference>
<dbReference type="UniPathway" id="UPA00034">
    <property type="reaction ID" value="UER00015"/>
</dbReference>
<evidence type="ECO:0000256" key="1">
    <source>
        <dbReference type="ARBA" id="ARBA00003121"/>
    </source>
</evidence>
<dbReference type="InterPro" id="IPR002912">
    <property type="entry name" value="ACT_dom"/>
</dbReference>
<keyword evidence="8 14" id="KW-0418">Kinase</keyword>
<dbReference type="RefSeq" id="WP_133444572.1">
    <property type="nucleotide sequence ID" value="NZ_SCWB01000021.1"/>
</dbReference>
<keyword evidence="10" id="KW-0220">Diaminopimelate biosynthesis</keyword>
<dbReference type="PROSITE" id="PS00324">
    <property type="entry name" value="ASPARTOKINASE"/>
    <property type="match status" value="1"/>
</dbReference>
<dbReference type="AlphaFoldDB" id="A0A4R6BSA3"/>
<dbReference type="InterPro" id="IPR005260">
    <property type="entry name" value="Asp_kin_monofn"/>
</dbReference>
<evidence type="ECO:0000256" key="14">
    <source>
        <dbReference type="RuleBase" id="RU003448"/>
    </source>
</evidence>
<feature type="domain" description="ACT" evidence="16">
    <location>
        <begin position="388"/>
        <end position="447"/>
    </location>
</feature>
<evidence type="ECO:0000256" key="13">
    <source>
        <dbReference type="PIRSR" id="PIRSR000726-1"/>
    </source>
</evidence>
<evidence type="ECO:0000256" key="9">
    <source>
        <dbReference type="ARBA" id="ARBA00022840"/>
    </source>
</evidence>
<dbReference type="GO" id="GO:0009089">
    <property type="term" value="P:lysine biosynthetic process via diaminopimelate"/>
    <property type="evidence" value="ECO:0007669"/>
    <property type="project" value="UniProtKB-UniPathway"/>
</dbReference>
<dbReference type="PANTHER" id="PTHR21499:SF67">
    <property type="entry name" value="ASPARTOKINASE 3"/>
    <property type="match status" value="1"/>
</dbReference>
<evidence type="ECO:0000256" key="2">
    <source>
        <dbReference type="ARBA" id="ARBA00004766"/>
    </source>
</evidence>
<dbReference type="GO" id="GO:0005524">
    <property type="term" value="F:ATP binding"/>
    <property type="evidence" value="ECO:0007669"/>
    <property type="project" value="UniProtKB-KW"/>
</dbReference>
<dbReference type="FunFam" id="3.40.1160.10:FF:000027">
    <property type="entry name" value="Aspartokinase"/>
    <property type="match status" value="1"/>
</dbReference>
<name>A0A4R6BSA3_9STAP</name>
<comment type="similarity">
    <text evidence="5 14">Belongs to the aspartokinase family.</text>
</comment>
<dbReference type="CDD" id="cd04911">
    <property type="entry name" value="ACT_AKiii-YclM-BS_1"/>
    <property type="match status" value="1"/>
</dbReference>
<dbReference type="InterPro" id="IPR045865">
    <property type="entry name" value="ACT-like_dom_sf"/>
</dbReference>
<organism evidence="17 18">
    <name type="scientific">Macrococcus lamae</name>
    <dbReference type="NCBI Taxonomy" id="198484"/>
    <lineage>
        <taxon>Bacteria</taxon>
        <taxon>Bacillati</taxon>
        <taxon>Bacillota</taxon>
        <taxon>Bacilli</taxon>
        <taxon>Bacillales</taxon>
        <taxon>Staphylococcaceae</taxon>
        <taxon>Macrococcus</taxon>
    </lineage>
</organism>